<organism evidence="2 3">
    <name type="scientific">Eimeria maxima</name>
    <name type="common">Coccidian parasite</name>
    <dbReference type="NCBI Taxonomy" id="5804"/>
    <lineage>
        <taxon>Eukaryota</taxon>
        <taxon>Sar</taxon>
        <taxon>Alveolata</taxon>
        <taxon>Apicomplexa</taxon>
        <taxon>Conoidasida</taxon>
        <taxon>Coccidia</taxon>
        <taxon>Eucoccidiorida</taxon>
        <taxon>Eimeriorina</taxon>
        <taxon>Eimeriidae</taxon>
        <taxon>Eimeria</taxon>
    </lineage>
</organism>
<dbReference type="PANTHER" id="PTHR43143:SF1">
    <property type="entry name" value="SERINE_THREONINE-PROTEIN PHOSPHATASE CPPED1"/>
    <property type="match status" value="1"/>
</dbReference>
<reference evidence="2" key="2">
    <citation type="submission" date="2013-10" db="EMBL/GenBank/DDBJ databases">
        <authorList>
            <person name="Aslett M."/>
        </authorList>
    </citation>
    <scope>NUCLEOTIDE SEQUENCE [LARGE SCALE GENOMIC DNA]</scope>
    <source>
        <strain evidence="2">Weybridge</strain>
    </source>
</reference>
<feature type="domain" description="Calcineurin-like phosphoesterase" evidence="1">
    <location>
        <begin position="26"/>
        <end position="143"/>
    </location>
</feature>
<dbReference type="InterPro" id="IPR029052">
    <property type="entry name" value="Metallo-depent_PP-like"/>
</dbReference>
<dbReference type="Gene3D" id="3.60.21.10">
    <property type="match status" value="1"/>
</dbReference>
<dbReference type="GO" id="GO:0016787">
    <property type="term" value="F:hydrolase activity"/>
    <property type="evidence" value="ECO:0007669"/>
    <property type="project" value="InterPro"/>
</dbReference>
<gene>
    <name evidence="2" type="ORF">EMWEY_00037230</name>
</gene>
<evidence type="ECO:0000313" key="3">
    <source>
        <dbReference type="Proteomes" id="UP000030763"/>
    </source>
</evidence>
<dbReference type="OrthoDB" id="45007at2759"/>
<evidence type="ECO:0000259" key="1">
    <source>
        <dbReference type="Pfam" id="PF00149"/>
    </source>
</evidence>
<dbReference type="AlphaFoldDB" id="U6MDC0"/>
<dbReference type="OMA" id="FWFGGVK"/>
<reference evidence="2" key="1">
    <citation type="submission" date="2013-10" db="EMBL/GenBank/DDBJ databases">
        <title>Genomic analysis of the causative agents of coccidiosis in chickens.</title>
        <authorList>
            <person name="Reid A.J."/>
            <person name="Blake D."/>
            <person name="Billington K."/>
            <person name="Browne H."/>
            <person name="Dunn M."/>
            <person name="Hung S."/>
            <person name="Kawahara F."/>
            <person name="Miranda-Saavedra D."/>
            <person name="Mourier T."/>
            <person name="Nagra H."/>
            <person name="Otto T.D."/>
            <person name="Rawlings N."/>
            <person name="Sanchez A."/>
            <person name="Sanders M."/>
            <person name="Subramaniam C."/>
            <person name="Tay Y."/>
            <person name="Dear P."/>
            <person name="Doerig C."/>
            <person name="Gruber A."/>
            <person name="Parkinson J."/>
            <person name="Shirley M."/>
            <person name="Wan K.L."/>
            <person name="Berriman M."/>
            <person name="Tomley F."/>
            <person name="Pain A."/>
        </authorList>
    </citation>
    <scope>NUCLEOTIDE SEQUENCE [LARGE SCALE GENOMIC DNA]</scope>
    <source>
        <strain evidence="2">Weybridge</strain>
    </source>
</reference>
<evidence type="ECO:0000313" key="2">
    <source>
        <dbReference type="EMBL" id="CDJ61028.1"/>
    </source>
</evidence>
<dbReference type="PANTHER" id="PTHR43143">
    <property type="entry name" value="METALLOPHOSPHOESTERASE, CALCINEURIN SUPERFAMILY"/>
    <property type="match status" value="1"/>
</dbReference>
<dbReference type="InterPro" id="IPR051918">
    <property type="entry name" value="STPP_CPPED1"/>
</dbReference>
<dbReference type="SUPFAM" id="SSF56300">
    <property type="entry name" value="Metallo-dependent phosphatases"/>
    <property type="match status" value="1"/>
</dbReference>
<dbReference type="EMBL" id="HG721985">
    <property type="protein sequence ID" value="CDJ61028.1"/>
    <property type="molecule type" value="Genomic_DNA"/>
</dbReference>
<dbReference type="Proteomes" id="UP000030763">
    <property type="component" value="Unassembled WGS sequence"/>
</dbReference>
<name>U6MDC0_EIMMA</name>
<dbReference type="InterPro" id="IPR004843">
    <property type="entry name" value="Calcineurin-like_PHP"/>
</dbReference>
<dbReference type="GeneID" id="25337709"/>
<keyword evidence="3" id="KW-1185">Reference proteome</keyword>
<dbReference type="Pfam" id="PF00149">
    <property type="entry name" value="Metallophos"/>
    <property type="match status" value="1"/>
</dbReference>
<proteinExistence type="predicted"/>
<sequence length="175" mass="19278">MLIKVESSEFRFPGDEDRTKWSSPFTFALIADPQLGLFKNNNSWSEELQQAKECMEAAAAHEPQPAFIFVLGDLVHAPVPAHNTGSNAAAIRTVRDEQARDLKEALDKPSKEVPVLVIPGNHDVGERPTLASIEDYENIWGKANFSFWFGGVKFVAANSSLFYNDSASPQAAEVI</sequence>
<accession>U6MDC0</accession>
<protein>
    <submittedName>
        <fullName evidence="2">Serine/threonine protein phosphatase, putative</fullName>
    </submittedName>
</protein>
<dbReference type="RefSeq" id="XP_013337678.1">
    <property type="nucleotide sequence ID" value="XM_013482224.1"/>
</dbReference>
<dbReference type="VEuPathDB" id="ToxoDB:EMWEY_00037230"/>